<evidence type="ECO:0000313" key="3">
    <source>
        <dbReference type="WBParaSite" id="HPBE_0002075801-mRNA-1"/>
    </source>
</evidence>
<accession>A0A3P8BIA7</accession>
<evidence type="ECO:0000313" key="2">
    <source>
        <dbReference type="Proteomes" id="UP000050761"/>
    </source>
</evidence>
<dbReference type="AlphaFoldDB" id="A0A183GEJ7"/>
<dbReference type="OrthoDB" id="5876211at2759"/>
<name>A0A183GEJ7_HELPZ</name>
<keyword evidence="2" id="KW-1185">Reference proteome</keyword>
<accession>A0A183GEJ7</accession>
<evidence type="ECO:0000313" key="1">
    <source>
        <dbReference type="EMBL" id="VDP21701.1"/>
    </source>
</evidence>
<reference evidence="1 2" key="1">
    <citation type="submission" date="2018-11" db="EMBL/GenBank/DDBJ databases">
        <authorList>
            <consortium name="Pathogen Informatics"/>
        </authorList>
    </citation>
    <scope>NUCLEOTIDE SEQUENCE [LARGE SCALE GENOMIC DNA]</scope>
</reference>
<gene>
    <name evidence="1" type="ORF">HPBE_LOCUS20762</name>
</gene>
<proteinExistence type="predicted"/>
<dbReference type="EMBL" id="UZAH01032422">
    <property type="protein sequence ID" value="VDP21701.1"/>
    <property type="molecule type" value="Genomic_DNA"/>
</dbReference>
<dbReference type="Proteomes" id="UP000050761">
    <property type="component" value="Unassembled WGS sequence"/>
</dbReference>
<reference evidence="3" key="2">
    <citation type="submission" date="2019-09" db="UniProtKB">
        <authorList>
            <consortium name="WormBaseParasite"/>
        </authorList>
    </citation>
    <scope>IDENTIFICATION</scope>
</reference>
<sequence length="89" mass="10110">MTAAVKIHPAVVTIAETEVPSVSNASPQFRTAVVLQKTTRLDWEKQKHPHKSVTQLLQHLRHRGYDVDEMLESDRKQKAAVTEILARLE</sequence>
<dbReference type="WBParaSite" id="HPBE_0002075801-mRNA-1">
    <property type="protein sequence ID" value="HPBE_0002075801-mRNA-1"/>
    <property type="gene ID" value="HPBE_0002075801"/>
</dbReference>
<organism evidence="2 3">
    <name type="scientific">Heligmosomoides polygyrus</name>
    <name type="common">Parasitic roundworm</name>
    <dbReference type="NCBI Taxonomy" id="6339"/>
    <lineage>
        <taxon>Eukaryota</taxon>
        <taxon>Metazoa</taxon>
        <taxon>Ecdysozoa</taxon>
        <taxon>Nematoda</taxon>
        <taxon>Chromadorea</taxon>
        <taxon>Rhabditida</taxon>
        <taxon>Rhabditina</taxon>
        <taxon>Rhabditomorpha</taxon>
        <taxon>Strongyloidea</taxon>
        <taxon>Heligmosomidae</taxon>
        <taxon>Heligmosomoides</taxon>
    </lineage>
</organism>
<protein>
    <submittedName>
        <fullName evidence="3">Transcription termination factor Rho</fullName>
    </submittedName>
</protein>